<dbReference type="AlphaFoldDB" id="A0A3B0XZC2"/>
<name>A0A3B0XZC2_9ZZZZ</name>
<gene>
    <name evidence="1" type="ORF">MNBD_GAMMA10-964</name>
</gene>
<accession>A0A3B0XZC2</accession>
<organism evidence="1">
    <name type="scientific">hydrothermal vent metagenome</name>
    <dbReference type="NCBI Taxonomy" id="652676"/>
    <lineage>
        <taxon>unclassified sequences</taxon>
        <taxon>metagenomes</taxon>
        <taxon>ecological metagenomes</taxon>
    </lineage>
</organism>
<protein>
    <submittedName>
        <fullName evidence="1">Uncharacterized protein</fullName>
    </submittedName>
</protein>
<evidence type="ECO:0000313" key="1">
    <source>
        <dbReference type="EMBL" id="VAW70060.1"/>
    </source>
</evidence>
<dbReference type="EMBL" id="UOFJ01000489">
    <property type="protein sequence ID" value="VAW70060.1"/>
    <property type="molecule type" value="Genomic_DNA"/>
</dbReference>
<sequence>MNSSIQSNVQFQDAPSFQRNVSSTAKLFSFDSPVYMTEGVWKDCVELVDINGRIADELAVLQRLRHVLFMASSALHGDTGSVECEFSIHRVPNDGKMYPPEKTMLKLVAISGDQPQITIRHLNE</sequence>
<proteinExistence type="predicted"/>
<reference evidence="1" key="1">
    <citation type="submission" date="2018-06" db="EMBL/GenBank/DDBJ databases">
        <authorList>
            <person name="Zhirakovskaya E."/>
        </authorList>
    </citation>
    <scope>NUCLEOTIDE SEQUENCE</scope>
</reference>